<evidence type="ECO:0000313" key="6">
    <source>
        <dbReference type="Proteomes" id="UP000022141"/>
    </source>
</evidence>
<feature type="modified residue" description="Phosphohistidine" evidence="2">
    <location>
        <position position="56"/>
    </location>
</feature>
<accession>A0A011QQ47</accession>
<dbReference type="Pfam" id="PF01627">
    <property type="entry name" value="Hpt"/>
    <property type="match status" value="1"/>
</dbReference>
<protein>
    <submittedName>
        <fullName evidence="5">Cyclic di-GMP phosphodiesterase response regulator RpfG</fullName>
        <ecNumber evidence="5">3.1.4.52</ecNumber>
    </submittedName>
</protein>
<organism evidence="5 6">
    <name type="scientific">Accumulibacter regalis</name>
    <dbReference type="NCBI Taxonomy" id="522306"/>
    <lineage>
        <taxon>Bacteria</taxon>
        <taxon>Pseudomonadati</taxon>
        <taxon>Pseudomonadota</taxon>
        <taxon>Betaproteobacteria</taxon>
        <taxon>Candidatus Accumulibacter</taxon>
    </lineage>
</organism>
<dbReference type="PANTHER" id="PTHR45228:SF4">
    <property type="entry name" value="LIPOPROTEIN"/>
    <property type="match status" value="1"/>
</dbReference>
<dbReference type="CDD" id="cd00077">
    <property type="entry name" value="HDc"/>
    <property type="match status" value="1"/>
</dbReference>
<dbReference type="STRING" id="1454004.AW11_00050"/>
<dbReference type="InterPro" id="IPR003607">
    <property type="entry name" value="HD/PDEase_dom"/>
</dbReference>
<keyword evidence="5" id="KW-0378">Hydrolase</keyword>
<dbReference type="EMBL" id="JEMY01000001">
    <property type="protein sequence ID" value="EXI91240.1"/>
    <property type="molecule type" value="Genomic_DNA"/>
</dbReference>
<dbReference type="PROSITE" id="PS50894">
    <property type="entry name" value="HPT"/>
    <property type="match status" value="1"/>
</dbReference>
<dbReference type="Pfam" id="PF13487">
    <property type="entry name" value="HD_5"/>
    <property type="match status" value="1"/>
</dbReference>
<evidence type="ECO:0000313" key="5">
    <source>
        <dbReference type="EMBL" id="EXI91240.1"/>
    </source>
</evidence>
<dbReference type="InterPro" id="IPR052020">
    <property type="entry name" value="Cyclic_di-GMP/3'3'-cGAMP_PDE"/>
</dbReference>
<comment type="caution">
    <text evidence="5">The sequence shown here is derived from an EMBL/GenBank/DDBJ whole genome shotgun (WGS) entry which is preliminary data.</text>
</comment>
<evidence type="ECO:0000259" key="3">
    <source>
        <dbReference type="PROSITE" id="PS50894"/>
    </source>
</evidence>
<dbReference type="SMART" id="SM00073">
    <property type="entry name" value="HPT"/>
    <property type="match status" value="1"/>
</dbReference>
<name>A0A011QQ47_ACCRE</name>
<gene>
    <name evidence="5" type="primary">rpfG_1</name>
    <name evidence="5" type="ORF">AW11_00050</name>
</gene>
<dbReference type="GO" id="GO:0000160">
    <property type="term" value="P:phosphorelay signal transduction system"/>
    <property type="evidence" value="ECO:0007669"/>
    <property type="project" value="UniProtKB-KW"/>
</dbReference>
<dbReference type="SUPFAM" id="SSF47226">
    <property type="entry name" value="Histidine-containing phosphotransfer domain, HPT domain"/>
    <property type="match status" value="1"/>
</dbReference>
<reference evidence="5" key="1">
    <citation type="submission" date="2014-02" db="EMBL/GenBank/DDBJ databases">
        <title>Expanding our view of genomic diversity in Candidatus Accumulibacter clades.</title>
        <authorList>
            <person name="Skennerton C.T."/>
            <person name="Barr J.J."/>
            <person name="Slater F.R."/>
            <person name="Bond P.L."/>
            <person name="Tyson G.W."/>
        </authorList>
    </citation>
    <scope>NUCLEOTIDE SEQUENCE [LARGE SCALE GENOMIC DNA]</scope>
</reference>
<proteinExistence type="predicted"/>
<dbReference type="Proteomes" id="UP000022141">
    <property type="component" value="Unassembled WGS sequence"/>
</dbReference>
<keyword evidence="2" id="KW-0597">Phosphoprotein</keyword>
<dbReference type="AlphaFoldDB" id="A0A011QQ47"/>
<dbReference type="GO" id="GO:0004672">
    <property type="term" value="F:protein kinase activity"/>
    <property type="evidence" value="ECO:0007669"/>
    <property type="project" value="UniProtKB-ARBA"/>
</dbReference>
<dbReference type="PROSITE" id="PS51832">
    <property type="entry name" value="HD_GYP"/>
    <property type="match status" value="1"/>
</dbReference>
<dbReference type="InterPro" id="IPR037522">
    <property type="entry name" value="HD_GYP_dom"/>
</dbReference>
<dbReference type="PANTHER" id="PTHR45228">
    <property type="entry name" value="CYCLIC DI-GMP PHOSPHODIESTERASE TM_0186-RELATED"/>
    <property type="match status" value="1"/>
</dbReference>
<dbReference type="Gene3D" id="1.20.120.160">
    <property type="entry name" value="HPT domain"/>
    <property type="match status" value="1"/>
</dbReference>
<dbReference type="CDD" id="cd00088">
    <property type="entry name" value="HPT"/>
    <property type="match status" value="1"/>
</dbReference>
<evidence type="ECO:0000256" key="1">
    <source>
        <dbReference type="ARBA" id="ARBA00023012"/>
    </source>
</evidence>
<keyword evidence="6" id="KW-1185">Reference proteome</keyword>
<feature type="domain" description="HPt" evidence="3">
    <location>
        <begin position="9"/>
        <end position="116"/>
    </location>
</feature>
<dbReference type="Gene3D" id="1.10.3210.10">
    <property type="entry name" value="Hypothetical protein af1432"/>
    <property type="match status" value="1"/>
</dbReference>
<dbReference type="InterPro" id="IPR008207">
    <property type="entry name" value="Sig_transdc_His_kin_Hpt_dom"/>
</dbReference>
<keyword evidence="1" id="KW-0902">Two-component regulatory system</keyword>
<dbReference type="PATRIC" id="fig|1454004.3.peg.50"/>
<evidence type="ECO:0000259" key="4">
    <source>
        <dbReference type="PROSITE" id="PS51832"/>
    </source>
</evidence>
<dbReference type="SUPFAM" id="SSF109604">
    <property type="entry name" value="HD-domain/PDEase-like"/>
    <property type="match status" value="1"/>
</dbReference>
<dbReference type="eggNOG" id="COG2206">
    <property type="taxonomic scope" value="Bacteria"/>
</dbReference>
<dbReference type="InterPro" id="IPR036641">
    <property type="entry name" value="HPT_dom_sf"/>
</dbReference>
<evidence type="ECO:0000256" key="2">
    <source>
        <dbReference type="PROSITE-ProRule" id="PRU00110"/>
    </source>
</evidence>
<sequence length="370" mass="40383">MDASTLSEPVATDQEALQEFIDILWEYAPTIERDVAHLRNHPTERAVVGNLFRTLHNIKGDAALCKVEVGVAIVHPMESVLVRVRNGELPFTDAIAETILLTVDRLELAVERLSSGQTLDGLQLQLLIEGLEKLAAAKPSRLDACVAEVIEAVTGSRPVAVPLPVMVGETKRGPGDGSRSQAADDLLFFLTLANQFEMRSPRFEGRTMRILRLALETNQMAGDPIDPVQLEAAIYMHDIGMMFLPESVWLRASALTAAEQRIMRAHPGHAAGLLSRMGGWSAAAEMVAQHHEMPDGKGYPGGLKGAGICPGAKVLAIVDAFEAVMLKHAERGRKRSLLRAIAEINACDQQFAPEWIEPFNQVIRRAADTR</sequence>
<dbReference type="EC" id="3.1.4.52" evidence="5"/>
<dbReference type="GO" id="GO:0071111">
    <property type="term" value="F:cyclic-guanylate-specific phosphodiesterase activity"/>
    <property type="evidence" value="ECO:0007669"/>
    <property type="project" value="UniProtKB-EC"/>
</dbReference>
<feature type="domain" description="HD-GYP" evidence="4">
    <location>
        <begin position="179"/>
        <end position="370"/>
    </location>
</feature>